<dbReference type="SUPFAM" id="SSF56112">
    <property type="entry name" value="Protein kinase-like (PK-like)"/>
    <property type="match status" value="1"/>
</dbReference>
<feature type="domain" description="Protein kinase" evidence="1">
    <location>
        <begin position="209"/>
        <end position="477"/>
    </location>
</feature>
<name>A0A8H2WRI3_9AGAM</name>
<dbReference type="GO" id="GO:0004674">
    <property type="term" value="F:protein serine/threonine kinase activity"/>
    <property type="evidence" value="ECO:0007669"/>
    <property type="project" value="TreeGrafter"/>
</dbReference>
<feature type="non-terminal residue" evidence="2">
    <location>
        <position position="484"/>
    </location>
</feature>
<protein>
    <recommendedName>
        <fullName evidence="1">Protein kinase domain-containing protein</fullName>
    </recommendedName>
</protein>
<evidence type="ECO:0000313" key="2">
    <source>
        <dbReference type="EMBL" id="CAE6396175.1"/>
    </source>
</evidence>
<dbReference type="Gene3D" id="1.10.510.10">
    <property type="entry name" value="Transferase(Phosphotransferase) domain 1"/>
    <property type="match status" value="1"/>
</dbReference>
<dbReference type="Pfam" id="PF07714">
    <property type="entry name" value="PK_Tyr_Ser-Thr"/>
    <property type="match status" value="1"/>
</dbReference>
<organism evidence="2 3">
    <name type="scientific">Rhizoctonia solani</name>
    <dbReference type="NCBI Taxonomy" id="456999"/>
    <lineage>
        <taxon>Eukaryota</taxon>
        <taxon>Fungi</taxon>
        <taxon>Dikarya</taxon>
        <taxon>Basidiomycota</taxon>
        <taxon>Agaricomycotina</taxon>
        <taxon>Agaricomycetes</taxon>
        <taxon>Cantharellales</taxon>
        <taxon>Ceratobasidiaceae</taxon>
        <taxon>Rhizoctonia</taxon>
    </lineage>
</organism>
<dbReference type="InterPro" id="IPR001245">
    <property type="entry name" value="Ser-Thr/Tyr_kinase_cat_dom"/>
</dbReference>
<dbReference type="PANTHER" id="PTHR44329">
    <property type="entry name" value="SERINE/THREONINE-PROTEIN KINASE TNNI3K-RELATED"/>
    <property type="match status" value="1"/>
</dbReference>
<reference evidence="2" key="1">
    <citation type="submission" date="2021-01" db="EMBL/GenBank/DDBJ databases">
        <authorList>
            <person name="Kaushik A."/>
        </authorList>
    </citation>
    <scope>NUCLEOTIDE SEQUENCE</scope>
    <source>
        <strain evidence="2">AG2-2IIIB</strain>
    </source>
</reference>
<dbReference type="Proteomes" id="UP000663843">
    <property type="component" value="Unassembled WGS sequence"/>
</dbReference>
<gene>
    <name evidence="2" type="ORF">RDB_LOCUS33421</name>
</gene>
<dbReference type="SMART" id="SM00220">
    <property type="entry name" value="S_TKc"/>
    <property type="match status" value="1"/>
</dbReference>
<evidence type="ECO:0000259" key="1">
    <source>
        <dbReference type="PROSITE" id="PS50011"/>
    </source>
</evidence>
<dbReference type="AlphaFoldDB" id="A0A8H2WRI3"/>
<dbReference type="InterPro" id="IPR051681">
    <property type="entry name" value="Ser/Thr_Kinases-Pseudokinases"/>
</dbReference>
<comment type="caution">
    <text evidence="2">The sequence shown here is derived from an EMBL/GenBank/DDBJ whole genome shotgun (WGS) entry which is preliminary data.</text>
</comment>
<sequence length="484" mass="54602">EQVISPASTRPSPTLAFGDTYKWETPIALSKRGRSQSPSGDFWTDAKKRKFEPTYDAQMAERLSMISSLIFPPLETAHPSPSFYPNINPLLTKTQDAVMPLSPPHNPRIPKQLEQSDQCFVTPGGQVASSVYDHRFQFERSPNYTAQYRDPLINGVVNPGVQPTQAQLSSLSVRRVQRVKSIEMTPSTMFECLIGHGCLDLRTCIDPSRFSSCRVAEGGFGDVWKGQLTDGINVAIKVLRYGLVREDGPKSIKRAMREIYNWSKLEHKNIHKLLGVTIFQERLGMVSKWMERGTLQQYLCKSNDINRYALCYQIAEGVAYLHSANVNMIHGDLKASNILVSSDGILELTDFDYSIISDCSLVFSATTRMGGGTLRWMAPELVVDEEPTDRNTRTDIYALGMTFLETITNALPYSECQRDAQIYGKLSRRQHPKRPEEHFPANEQGSRAWQLLVQCWDYDPFSRPTANQVLDTLAQWTSAISDTE</sequence>
<accession>A0A8H2WRI3</accession>
<dbReference type="PROSITE" id="PS50011">
    <property type="entry name" value="PROTEIN_KINASE_DOM"/>
    <property type="match status" value="1"/>
</dbReference>
<dbReference type="GO" id="GO:0005524">
    <property type="term" value="F:ATP binding"/>
    <property type="evidence" value="ECO:0007669"/>
    <property type="project" value="InterPro"/>
</dbReference>
<proteinExistence type="predicted"/>
<dbReference type="InterPro" id="IPR011009">
    <property type="entry name" value="Kinase-like_dom_sf"/>
</dbReference>
<dbReference type="EMBL" id="CAJMWT010001370">
    <property type="protein sequence ID" value="CAE6396175.1"/>
    <property type="molecule type" value="Genomic_DNA"/>
</dbReference>
<evidence type="ECO:0000313" key="3">
    <source>
        <dbReference type="Proteomes" id="UP000663843"/>
    </source>
</evidence>
<dbReference type="InterPro" id="IPR008271">
    <property type="entry name" value="Ser/Thr_kinase_AS"/>
</dbReference>
<dbReference type="InterPro" id="IPR000719">
    <property type="entry name" value="Prot_kinase_dom"/>
</dbReference>
<dbReference type="PROSITE" id="PS00108">
    <property type="entry name" value="PROTEIN_KINASE_ST"/>
    <property type="match status" value="1"/>
</dbReference>